<evidence type="ECO:0000313" key="5">
    <source>
        <dbReference type="Proteomes" id="UP000095751"/>
    </source>
</evidence>
<keyword evidence="5" id="KW-1185">Reference proteome</keyword>
<keyword evidence="2" id="KW-0472">Membrane</keyword>
<dbReference type="Proteomes" id="UP000095751">
    <property type="component" value="Unassembled WGS sequence"/>
</dbReference>
<dbReference type="EMBL" id="KV784353">
    <property type="protein sequence ID" value="OEU23100.1"/>
    <property type="molecule type" value="Genomic_DNA"/>
</dbReference>
<evidence type="ECO:0000313" key="4">
    <source>
        <dbReference type="EMBL" id="OEU23100.1"/>
    </source>
</evidence>
<keyword evidence="2" id="KW-0812">Transmembrane</keyword>
<keyword evidence="2" id="KW-1133">Transmembrane helix</keyword>
<evidence type="ECO:0000256" key="2">
    <source>
        <dbReference type="SAM" id="Phobius"/>
    </source>
</evidence>
<reference evidence="4 5" key="1">
    <citation type="submission" date="2016-09" db="EMBL/GenBank/DDBJ databases">
        <title>Extensive genetic diversity and differential bi-allelic expression allows diatom success in the polar Southern Ocean.</title>
        <authorList>
            <consortium name="DOE Joint Genome Institute"/>
            <person name="Mock T."/>
            <person name="Otillar R.P."/>
            <person name="Strauss J."/>
            <person name="Dupont C."/>
            <person name="Frickenhaus S."/>
            <person name="Maumus F."/>
            <person name="Mcmullan M."/>
            <person name="Sanges R."/>
            <person name="Schmutz J."/>
            <person name="Toseland A."/>
            <person name="Valas R."/>
            <person name="Veluchamy A."/>
            <person name="Ward B.J."/>
            <person name="Allen A."/>
            <person name="Barry K."/>
            <person name="Falciatore A."/>
            <person name="Ferrante M."/>
            <person name="Fortunato A.E."/>
            <person name="Gloeckner G."/>
            <person name="Gruber A."/>
            <person name="Hipkin R."/>
            <person name="Janech M."/>
            <person name="Kroth P."/>
            <person name="Leese F."/>
            <person name="Lindquist E."/>
            <person name="Lyon B.R."/>
            <person name="Martin J."/>
            <person name="Mayer C."/>
            <person name="Parker M."/>
            <person name="Quesneville H."/>
            <person name="Raymond J."/>
            <person name="Uhlig C."/>
            <person name="Valentin K.U."/>
            <person name="Worden A.Z."/>
            <person name="Armbrust E.V."/>
            <person name="Bowler C."/>
            <person name="Green B."/>
            <person name="Moulton V."/>
            <person name="Van Oosterhout C."/>
            <person name="Grigoriev I."/>
        </authorList>
    </citation>
    <scope>NUCLEOTIDE SEQUENCE [LARGE SCALE GENOMIC DNA]</scope>
    <source>
        <strain evidence="4 5">CCMP1102</strain>
    </source>
</reference>
<dbReference type="AlphaFoldDB" id="A0A1E7FY78"/>
<protein>
    <submittedName>
        <fullName evidence="4">Uncharacterized protein</fullName>
    </submittedName>
</protein>
<organism evidence="4 5">
    <name type="scientific">Fragilariopsis cylindrus CCMP1102</name>
    <dbReference type="NCBI Taxonomy" id="635003"/>
    <lineage>
        <taxon>Eukaryota</taxon>
        <taxon>Sar</taxon>
        <taxon>Stramenopiles</taxon>
        <taxon>Ochrophyta</taxon>
        <taxon>Bacillariophyta</taxon>
        <taxon>Bacillariophyceae</taxon>
        <taxon>Bacillariophycidae</taxon>
        <taxon>Bacillariales</taxon>
        <taxon>Bacillariaceae</taxon>
        <taxon>Fragilariopsis</taxon>
    </lineage>
</organism>
<dbReference type="InParanoid" id="A0A1E7FY78"/>
<feature type="chain" id="PRO_5009193732" evidence="3">
    <location>
        <begin position="20"/>
        <end position="325"/>
    </location>
</feature>
<feature type="compositionally biased region" description="Polar residues" evidence="1">
    <location>
        <begin position="238"/>
        <end position="267"/>
    </location>
</feature>
<proteinExistence type="predicted"/>
<gene>
    <name evidence="4" type="ORF">FRACYDRAFT_233266</name>
</gene>
<dbReference type="KEGG" id="fcy:FRACYDRAFT_233266"/>
<keyword evidence="3" id="KW-0732">Signal</keyword>
<accession>A0A1E7FY78</accession>
<evidence type="ECO:0000256" key="1">
    <source>
        <dbReference type="SAM" id="MobiDB-lite"/>
    </source>
</evidence>
<sequence length="325" mass="35209">MVPHLSIAFAFLHCVTVHAQLTVQKRAVSVGGCYDMSKDQLLYCAAVDEECDQGIRFRNANELKNLGVLECNTDNLPLGICKNTGQCAITKDSCDDPDEFNREDLSNTGCDAEGTTSNNENFVPTQYGACVDGTTGVVTCVLTPSDCTQQEAWISANVVKTKRYGGCKCHDVNVGVCIDGPEINPMLSQCAVSLDDCNPLVQSFGTARNVIDHALLDCRLCPYDESLTSKEDEPPITDSPNESTQESLVTDSPNETSQEPPVTNENVPKQDPVKSERKRSLSDGAIAALVVGSTLCAFAVLLFVRFLRSDPEKESGERLEDAEII</sequence>
<feature type="transmembrane region" description="Helical" evidence="2">
    <location>
        <begin position="284"/>
        <end position="304"/>
    </location>
</feature>
<evidence type="ECO:0000256" key="3">
    <source>
        <dbReference type="SAM" id="SignalP"/>
    </source>
</evidence>
<name>A0A1E7FY78_9STRA</name>
<feature type="region of interest" description="Disordered" evidence="1">
    <location>
        <begin position="229"/>
        <end position="278"/>
    </location>
</feature>
<feature type="signal peptide" evidence="3">
    <location>
        <begin position="1"/>
        <end position="19"/>
    </location>
</feature>